<dbReference type="EMBL" id="AM420293">
    <property type="protein sequence ID" value="CAM02844.1"/>
    <property type="molecule type" value="Genomic_DNA"/>
</dbReference>
<gene>
    <name evidence="2" type="ordered locus">SACE_3570</name>
</gene>
<sequence>MNSGHAQRTREAEQADGAEVADGADARRRSGSRRGGRNAEEAAGGRAAHQPAGHAGPADPPRRRNSPAGGFRSAASLPPDWPRGDIDHSRYPSPRRALRRCIARSVGSPGSPSMCSAIGQPARSHWPTPLAAGLPRYRPISPLTGAYPPLPASCRAAAPSAIPR</sequence>
<keyword evidence="3" id="KW-1185">Reference proteome</keyword>
<organism evidence="2 3">
    <name type="scientific">Saccharopolyspora erythraea (strain ATCC 11635 / DSM 40517 / JCM 4748 / NBRC 13426 / NCIMB 8594 / NRRL 2338)</name>
    <dbReference type="NCBI Taxonomy" id="405948"/>
    <lineage>
        <taxon>Bacteria</taxon>
        <taxon>Bacillati</taxon>
        <taxon>Actinomycetota</taxon>
        <taxon>Actinomycetes</taxon>
        <taxon>Pseudonocardiales</taxon>
        <taxon>Pseudonocardiaceae</taxon>
        <taxon>Saccharopolyspora</taxon>
    </lineage>
</organism>
<reference evidence="2 3" key="1">
    <citation type="journal article" date="2007" name="Nat. Biotechnol.">
        <title>Complete genome sequence of the erythromycin-producing bacterium Saccharopolyspora erythraea NRRL23338.</title>
        <authorList>
            <person name="Oliynyk M."/>
            <person name="Samborskyy M."/>
            <person name="Lester J.B."/>
            <person name="Mironenko T."/>
            <person name="Scott N."/>
            <person name="Dickens S."/>
            <person name="Haydock S.F."/>
            <person name="Leadlay P.F."/>
        </authorList>
    </citation>
    <scope>NUCLEOTIDE SEQUENCE [LARGE SCALE GENOMIC DNA]</scope>
    <source>
        <strain evidence="3">ATCC 11635 / DSM 40517 / JCM 4748 / NBRC 13426 / NCIMB 8594 / NRRL 2338</strain>
    </source>
</reference>
<feature type="region of interest" description="Disordered" evidence="1">
    <location>
        <begin position="1"/>
        <end position="93"/>
    </location>
</feature>
<evidence type="ECO:0000313" key="3">
    <source>
        <dbReference type="Proteomes" id="UP000006728"/>
    </source>
</evidence>
<dbReference type="KEGG" id="sen:SACE_3570"/>
<accession>A4FFL9</accession>
<evidence type="ECO:0000256" key="1">
    <source>
        <dbReference type="SAM" id="MobiDB-lite"/>
    </source>
</evidence>
<name>A4FFL9_SACEN</name>
<protein>
    <submittedName>
        <fullName evidence="2">Uncharacterized protein</fullName>
    </submittedName>
</protein>
<dbReference type="HOGENOM" id="CLU_1617824_0_0_11"/>
<feature type="compositionally biased region" description="Low complexity" evidence="1">
    <location>
        <begin position="41"/>
        <end position="57"/>
    </location>
</feature>
<proteinExistence type="predicted"/>
<dbReference type="Proteomes" id="UP000006728">
    <property type="component" value="Chromosome"/>
</dbReference>
<dbReference type="AlphaFoldDB" id="A4FFL9"/>
<evidence type="ECO:0000313" key="2">
    <source>
        <dbReference type="EMBL" id="CAM02844.1"/>
    </source>
</evidence>